<dbReference type="OrthoDB" id="1666828at2"/>
<reference evidence="5" key="1">
    <citation type="submission" date="2016-01" db="EMBL/GenBank/DDBJ databases">
        <authorList>
            <person name="Mitreva M."/>
            <person name="Pepin K.H."/>
            <person name="Mihindukulasuriya K.A."/>
            <person name="Fulton R."/>
            <person name="Fronick C."/>
            <person name="O'Laughlin M."/>
            <person name="Miner T."/>
            <person name="Herter B."/>
            <person name="Rosa B.A."/>
            <person name="Cordes M."/>
            <person name="Tomlinson C."/>
            <person name="Wollam A."/>
            <person name="Palsikar V.B."/>
            <person name="Mardis E.R."/>
            <person name="Wilson R.K."/>
        </authorList>
    </citation>
    <scope>NUCLEOTIDE SEQUENCE [LARGE SCALE GENOMIC DNA]</scope>
    <source>
        <strain evidence="5">DNF00019</strain>
    </source>
</reference>
<dbReference type="Gene3D" id="3.90.550.10">
    <property type="entry name" value="Spore Coat Polysaccharide Biosynthesis Protein SpsA, Chain A"/>
    <property type="match status" value="1"/>
</dbReference>
<evidence type="ECO:0000259" key="3">
    <source>
        <dbReference type="Pfam" id="PF00535"/>
    </source>
</evidence>
<dbReference type="PANTHER" id="PTHR22916">
    <property type="entry name" value="GLYCOSYLTRANSFERASE"/>
    <property type="match status" value="1"/>
</dbReference>
<evidence type="ECO:0000256" key="1">
    <source>
        <dbReference type="ARBA" id="ARBA00022676"/>
    </source>
</evidence>
<dbReference type="InterPro" id="IPR001173">
    <property type="entry name" value="Glyco_trans_2-like"/>
</dbReference>
<dbReference type="InterPro" id="IPR029044">
    <property type="entry name" value="Nucleotide-diphossugar_trans"/>
</dbReference>
<dbReference type="Pfam" id="PF00535">
    <property type="entry name" value="Glycos_transf_2"/>
    <property type="match status" value="1"/>
</dbReference>
<gene>
    <name evidence="4" type="ORF">HMPREF3192_01080</name>
</gene>
<name>A0A133XSE4_9ACTN</name>
<dbReference type="CDD" id="cd00761">
    <property type="entry name" value="Glyco_tranf_GTA_type"/>
    <property type="match status" value="1"/>
</dbReference>
<dbReference type="GO" id="GO:0016757">
    <property type="term" value="F:glycosyltransferase activity"/>
    <property type="evidence" value="ECO:0007669"/>
    <property type="project" value="UniProtKB-KW"/>
</dbReference>
<evidence type="ECO:0000313" key="5">
    <source>
        <dbReference type="Proteomes" id="UP000070675"/>
    </source>
</evidence>
<sequence length="351" mass="40273">MPQISIIIPIYNVSAYLPACLDSLLAQTLQDIEIICVNDESTDGSDVIAAQYAEKDPRFVLIHQQNAGPSRARNTGIRSASAKYVCFLDADDRFKPQACQRMYEALERSGADVVVFGGEALPLETTYPWLEYVLSPTTKYIAPVSPTILFTEPIKPFSWRYACRRDVLLDKNIFYDDEIRYGEDQIFAFEMFPQLRAVQLISDKLYQYRINRESSALTEMLTNKHKFLREQIRIEAVILQKWQALGILDSYMPEQLSWMVEFYLRDALALEDDAWADVLAAASKLMRAYVSRDDITNAHLSGATTQLLLWCYDNHVTSSTQRLMLKARFVLEEQGKRGFVKAALRKIFKRS</sequence>
<organism evidence="4 5">
    <name type="scientific">Atopobium deltae</name>
    <dbReference type="NCBI Taxonomy" id="1393034"/>
    <lineage>
        <taxon>Bacteria</taxon>
        <taxon>Bacillati</taxon>
        <taxon>Actinomycetota</taxon>
        <taxon>Coriobacteriia</taxon>
        <taxon>Coriobacteriales</taxon>
        <taxon>Atopobiaceae</taxon>
        <taxon>Atopobium</taxon>
    </lineage>
</organism>
<dbReference type="Proteomes" id="UP000070675">
    <property type="component" value="Unassembled WGS sequence"/>
</dbReference>
<proteinExistence type="predicted"/>
<dbReference type="AlphaFoldDB" id="A0A133XSE4"/>
<dbReference type="EMBL" id="LSCR01000029">
    <property type="protein sequence ID" value="KXB33851.1"/>
    <property type="molecule type" value="Genomic_DNA"/>
</dbReference>
<comment type="caution">
    <text evidence="4">The sequence shown here is derived from an EMBL/GenBank/DDBJ whole genome shotgun (WGS) entry which is preliminary data.</text>
</comment>
<keyword evidence="2 4" id="KW-0808">Transferase</keyword>
<dbReference type="RefSeq" id="WP_066305890.1">
    <property type="nucleotide sequence ID" value="NZ_KQ959507.1"/>
</dbReference>
<keyword evidence="1" id="KW-0328">Glycosyltransferase</keyword>
<dbReference type="STRING" id="1393034.HMPREF3192_01080"/>
<dbReference type="SUPFAM" id="SSF53448">
    <property type="entry name" value="Nucleotide-diphospho-sugar transferases"/>
    <property type="match status" value="1"/>
</dbReference>
<evidence type="ECO:0000256" key="2">
    <source>
        <dbReference type="ARBA" id="ARBA00022679"/>
    </source>
</evidence>
<protein>
    <submittedName>
        <fullName evidence="4">Glycosyltransferase, group 2 family protein</fullName>
    </submittedName>
</protein>
<feature type="domain" description="Glycosyltransferase 2-like" evidence="3">
    <location>
        <begin position="5"/>
        <end position="126"/>
    </location>
</feature>
<keyword evidence="5" id="KW-1185">Reference proteome</keyword>
<dbReference type="PATRIC" id="fig|1393034.3.peg.1049"/>
<evidence type="ECO:0000313" key="4">
    <source>
        <dbReference type="EMBL" id="KXB33851.1"/>
    </source>
</evidence>
<accession>A0A133XSE4</accession>
<dbReference type="PANTHER" id="PTHR22916:SF51">
    <property type="entry name" value="GLYCOSYLTRANSFERASE EPSH-RELATED"/>
    <property type="match status" value="1"/>
</dbReference>